<sequence>MQAEPFEIRALAHRVRAQGAATSAAADALAGRARDIGWTGLAGAAMVGRTTAQARILGEIADQHDTAARALEAHAAAVEQSLALIAEIERRVHTAMAGARCRVRRFLDGVLDSLDPVDDALASFVPPPPGSPDWLHVRIPGLSLPGLPW</sequence>
<dbReference type="RefSeq" id="WP_091121721.1">
    <property type="nucleotide sequence ID" value="NZ_FOLB01000004.1"/>
</dbReference>
<dbReference type="Proteomes" id="UP000198832">
    <property type="component" value="Unassembled WGS sequence"/>
</dbReference>
<dbReference type="OrthoDB" id="3790494at2"/>
<reference evidence="1 2" key="1">
    <citation type="submission" date="2016-10" db="EMBL/GenBank/DDBJ databases">
        <authorList>
            <person name="de Groot N.N."/>
        </authorList>
    </citation>
    <scope>NUCLEOTIDE SEQUENCE [LARGE SCALE GENOMIC DNA]</scope>
    <source>
        <strain evidence="1 2">CGMCC 1.7056</strain>
    </source>
</reference>
<keyword evidence="2" id="KW-1185">Reference proteome</keyword>
<proteinExistence type="predicted"/>
<name>A0A1I1GT41_9ACTN</name>
<accession>A0A1I1GT41</accession>
<dbReference type="AlphaFoldDB" id="A0A1I1GT41"/>
<organism evidence="1 2">
    <name type="scientific">Nocardioides terrae</name>
    <dbReference type="NCBI Taxonomy" id="574651"/>
    <lineage>
        <taxon>Bacteria</taxon>
        <taxon>Bacillati</taxon>
        <taxon>Actinomycetota</taxon>
        <taxon>Actinomycetes</taxon>
        <taxon>Propionibacteriales</taxon>
        <taxon>Nocardioidaceae</taxon>
        <taxon>Nocardioides</taxon>
    </lineage>
</organism>
<gene>
    <name evidence="1" type="ORF">SAMN04487968_10465</name>
</gene>
<evidence type="ECO:0000313" key="2">
    <source>
        <dbReference type="Proteomes" id="UP000198832"/>
    </source>
</evidence>
<dbReference type="STRING" id="574651.SAMN04487968_10465"/>
<protein>
    <submittedName>
        <fullName evidence="1">Uncharacterized protein</fullName>
    </submittedName>
</protein>
<dbReference type="EMBL" id="FOLB01000004">
    <property type="protein sequence ID" value="SFC14824.1"/>
    <property type="molecule type" value="Genomic_DNA"/>
</dbReference>
<evidence type="ECO:0000313" key="1">
    <source>
        <dbReference type="EMBL" id="SFC14824.1"/>
    </source>
</evidence>